<gene>
    <name evidence="1" type="ORF">G4J74_004641</name>
</gene>
<protein>
    <submittedName>
        <fullName evidence="1">EexN family lipoprotein</fullName>
    </submittedName>
</protein>
<evidence type="ECO:0000313" key="1">
    <source>
        <dbReference type="EMBL" id="HAE5578722.1"/>
    </source>
</evidence>
<organism evidence="1">
    <name type="scientific">Salmonella enterica subsp. enterica serovar Heidelberg</name>
    <dbReference type="NCBI Taxonomy" id="611"/>
    <lineage>
        <taxon>Bacteria</taxon>
        <taxon>Pseudomonadati</taxon>
        <taxon>Pseudomonadota</taxon>
        <taxon>Gammaproteobacteria</taxon>
        <taxon>Enterobacterales</taxon>
        <taxon>Enterobacteriaceae</taxon>
        <taxon>Salmonella</taxon>
    </lineage>
</organism>
<dbReference type="NCBIfam" id="NF033894">
    <property type="entry name" value="Eex_IncN"/>
    <property type="match status" value="1"/>
</dbReference>
<dbReference type="InterPro" id="IPR047937">
    <property type="entry name" value="Eex_IncN-like"/>
</dbReference>
<accession>A0A733G572</accession>
<keyword evidence="1" id="KW-0449">Lipoprotein</keyword>
<dbReference type="EMBL" id="DAASHT010000018">
    <property type="protein sequence ID" value="HAE5578722.1"/>
    <property type="molecule type" value="Genomic_DNA"/>
</dbReference>
<reference evidence="1" key="2">
    <citation type="submission" date="2018-07" db="EMBL/GenBank/DDBJ databases">
        <authorList>
            <consortium name="NCBI Pathogen Detection Project"/>
        </authorList>
    </citation>
    <scope>NUCLEOTIDE SEQUENCE</scope>
    <source>
        <strain evidence="1">ID147255</strain>
    </source>
</reference>
<comment type="caution">
    <text evidence="1">The sequence shown here is derived from an EMBL/GenBank/DDBJ whole genome shotgun (WGS) entry which is preliminary data.</text>
</comment>
<dbReference type="PROSITE" id="PS51257">
    <property type="entry name" value="PROKAR_LIPOPROTEIN"/>
    <property type="match status" value="1"/>
</dbReference>
<sequence length="83" mass="9375">MKGFMIIAGLCGVFLLSGCEETKSVEWWTEHHDEAVKKEAECKKSGSDSQNCRNVKEANFRYQQLHAKEPNWSADADKVINGN</sequence>
<proteinExistence type="predicted"/>
<reference evidence="1" key="1">
    <citation type="journal article" date="2018" name="Genome Biol.">
        <title>SKESA: strategic k-mer extension for scrupulous assemblies.</title>
        <authorList>
            <person name="Souvorov A."/>
            <person name="Agarwala R."/>
            <person name="Lipman D.J."/>
        </authorList>
    </citation>
    <scope>NUCLEOTIDE SEQUENCE</scope>
    <source>
        <strain evidence="1">ID147255</strain>
    </source>
</reference>
<name>A0A733G572_SALET</name>
<dbReference type="AlphaFoldDB" id="A0A733G572"/>